<protein>
    <recommendedName>
        <fullName evidence="3">VWFA domain-containing protein</fullName>
    </recommendedName>
</protein>
<dbReference type="RefSeq" id="WP_096572361.1">
    <property type="nucleotide sequence ID" value="NZ_JAQMTI010000146.1"/>
</dbReference>
<dbReference type="EMBL" id="JAQMTI010000146">
    <property type="protein sequence ID" value="MDB9442124.1"/>
    <property type="molecule type" value="Genomic_DNA"/>
</dbReference>
<evidence type="ECO:0008006" key="3">
    <source>
        <dbReference type="Google" id="ProtNLM"/>
    </source>
</evidence>
<dbReference type="PROSITE" id="PS51257">
    <property type="entry name" value="PROKAR_LIPOPROTEIN"/>
    <property type="match status" value="1"/>
</dbReference>
<sequence length="472" mass="53829">MMRIKWAFLVLIAVFLVACNKKEELRCDIPSVNSVNNQTASKSDNLNVAIYLDGSGSMLGYVKDGETNYTKALKSLRTVFELTGKLPVEYYRIANPMQKITSSEYYSFGATSVFYDGSNAKFKAVSSPIDAAIIPSVKNQPKMTVIITDLEQNSGDVTKLNKKIQDIYFNSDKKDYAVGIWAVKSEFNGKVYIDKNNQLQTFDYNSGKQPEKLRPFYVLFIGPYQDVKYYFGELQKYNSNQSLANSDISKLMIFHPDHIIEQVSKLETLPTTPKGITRTLSLVKDGVAASKVNQGNYELLQIDSRQQDSLTINYSVDIAPSEYSLFVDPNSLKAQVKAEKFDKFAKNFTAVDAISAVNSPIEFKDWQIIPQENKLNFTAVIQPHKFPEPGIYKLQFDILTENLQIPTWWKEWDWQTRSNEQDGSKTHNLEEFFMALKIRTETMKAERAKNTDDKNQTSQWLVGRLCYGIQKN</sequence>
<comment type="caution">
    <text evidence="1">The sequence shown here is derived from an EMBL/GenBank/DDBJ whole genome shotgun (WGS) entry which is preliminary data.</text>
</comment>
<evidence type="ECO:0000313" key="1">
    <source>
        <dbReference type="EMBL" id="MDB9442124.1"/>
    </source>
</evidence>
<proteinExistence type="predicted"/>
<dbReference type="Proteomes" id="UP001211711">
    <property type="component" value="Unassembled WGS sequence"/>
</dbReference>
<evidence type="ECO:0000313" key="2">
    <source>
        <dbReference type="Proteomes" id="UP001211711"/>
    </source>
</evidence>
<organism evidence="1 2">
    <name type="scientific">Sphaerospermopsis kisseleviana CS-549</name>
    <dbReference type="NCBI Taxonomy" id="3021783"/>
    <lineage>
        <taxon>Bacteria</taxon>
        <taxon>Bacillati</taxon>
        <taxon>Cyanobacteriota</taxon>
        <taxon>Cyanophyceae</taxon>
        <taxon>Nostocales</taxon>
        <taxon>Aphanizomenonaceae</taxon>
        <taxon>Sphaerospermopsis</taxon>
        <taxon>Sphaerospermopsis kisseleviana</taxon>
    </lineage>
</organism>
<reference evidence="1 2" key="1">
    <citation type="submission" date="2023-01" db="EMBL/GenBank/DDBJ databases">
        <title>Genomes from the Australian National Cyanobacteria Reference Collection.</title>
        <authorList>
            <person name="Willis A."/>
            <person name="Lee E.M.F."/>
        </authorList>
    </citation>
    <scope>NUCLEOTIDE SEQUENCE [LARGE SCALE GENOMIC DNA]</scope>
    <source>
        <strain evidence="1 2">CS-549</strain>
    </source>
</reference>
<accession>A0ABT4ZRT8</accession>
<name>A0ABT4ZRT8_9CYAN</name>
<keyword evidence="2" id="KW-1185">Reference proteome</keyword>
<gene>
    <name evidence="1" type="ORF">PN497_12245</name>
</gene>